<evidence type="ECO:0000313" key="3">
    <source>
        <dbReference type="EMBL" id="EFO80600.1"/>
    </source>
</evidence>
<dbReference type="STRING" id="765420.OSCT_1540"/>
<dbReference type="AlphaFoldDB" id="E1IDY9"/>
<proteinExistence type="predicted"/>
<dbReference type="InterPro" id="IPR033803">
    <property type="entry name" value="CBD-like_Golvesin-Xly"/>
</dbReference>
<evidence type="ECO:0000313" key="4">
    <source>
        <dbReference type="Proteomes" id="UP000054010"/>
    </source>
</evidence>
<evidence type="ECO:0000256" key="1">
    <source>
        <dbReference type="SAM" id="SignalP"/>
    </source>
</evidence>
<dbReference type="EMBL" id="ADVR01000048">
    <property type="protein sequence ID" value="EFO80600.1"/>
    <property type="molecule type" value="Genomic_DNA"/>
</dbReference>
<keyword evidence="1" id="KW-0732">Signal</keyword>
<dbReference type="HOGENOM" id="CLU_040530_0_0_0"/>
<dbReference type="OrthoDB" id="3734014at2"/>
<feature type="signal peptide" evidence="1">
    <location>
        <begin position="1"/>
        <end position="27"/>
    </location>
</feature>
<dbReference type="eggNOG" id="COG4991">
    <property type="taxonomic scope" value="Bacteria"/>
</dbReference>
<dbReference type="Proteomes" id="UP000054010">
    <property type="component" value="Unassembled WGS sequence"/>
</dbReference>
<keyword evidence="4" id="KW-1185">Reference proteome</keyword>
<accession>E1IDY9</accession>
<dbReference type="eggNOG" id="COG0739">
    <property type="taxonomic scope" value="Bacteria"/>
</dbReference>
<gene>
    <name evidence="3" type="ORF">OSCT_1540</name>
</gene>
<comment type="caution">
    <text evidence="3">The sequence shown here is derived from an EMBL/GenBank/DDBJ whole genome shotgun (WGS) entry which is preliminary data.</text>
</comment>
<protein>
    <recommendedName>
        <fullName evidence="2">Golvesin/Xly CBD-like domain-containing protein</fullName>
    </recommendedName>
</protein>
<feature type="chain" id="PRO_5003146959" description="Golvesin/Xly CBD-like domain-containing protein" evidence="1">
    <location>
        <begin position="28"/>
        <end position="446"/>
    </location>
</feature>
<reference evidence="3 4" key="1">
    <citation type="journal article" date="2011" name="J. Bacteriol.">
        <title>Draft genome sequence of the anoxygenic filamentous phototrophic bacterium Oscillochloris trichoides subsp. DG-6.</title>
        <authorList>
            <person name="Kuznetsov B.B."/>
            <person name="Ivanovsky R.N."/>
            <person name="Keppen O.I."/>
            <person name="Sukhacheva M.V."/>
            <person name="Bumazhkin B.K."/>
            <person name="Patutina E.O."/>
            <person name="Beletsky A.V."/>
            <person name="Mardanov A.V."/>
            <person name="Baslerov R.V."/>
            <person name="Panteleeva A.N."/>
            <person name="Kolganova T.V."/>
            <person name="Ravin N.V."/>
            <person name="Skryabin K.G."/>
        </authorList>
    </citation>
    <scope>NUCLEOTIDE SEQUENCE [LARGE SCALE GENOMIC DNA]</scope>
    <source>
        <strain evidence="3 4">DG-6</strain>
    </source>
</reference>
<evidence type="ECO:0000259" key="2">
    <source>
        <dbReference type="Pfam" id="PF25275"/>
    </source>
</evidence>
<dbReference type="Pfam" id="PF25275">
    <property type="entry name" value="Golvesin_C"/>
    <property type="match status" value="1"/>
</dbReference>
<feature type="domain" description="Golvesin/Xly CBD-like" evidence="2">
    <location>
        <begin position="215"/>
        <end position="345"/>
    </location>
</feature>
<organism evidence="3 4">
    <name type="scientific">Oscillochloris trichoides DG-6</name>
    <dbReference type="NCBI Taxonomy" id="765420"/>
    <lineage>
        <taxon>Bacteria</taxon>
        <taxon>Bacillati</taxon>
        <taxon>Chloroflexota</taxon>
        <taxon>Chloroflexia</taxon>
        <taxon>Chloroflexales</taxon>
        <taxon>Chloroflexineae</taxon>
        <taxon>Oscillochloridaceae</taxon>
        <taxon>Oscillochloris</taxon>
    </lineage>
</organism>
<name>E1IDY9_9CHLR</name>
<sequence length="446" mass="48582">MIDSNIRRSLIAIIIILMAATVGQVHAAPTAAPSQQQIAPTYRIFATREGLVGHRTANGHIIQPRDRFVALPSWSVLSPKGSSKYAVRLTYNGRTVIAPVWDVGPWNTKDDYWNPNRRYSDLPVGRPMAHAAYFDDYNGGRDESGRRVREPNGIDIADGTFWDDLGMTSSDYVLVTFLWLGEDPGPGNAVPVTPTAAPQAPPEPPVEWEADSIGVDNGAAGYSANGPHWDAATCGVGGSHNYTLSTSNPAKSTSGATWTPQLPGAGFYEVKAYIPKCGPTATNSARYQIHHDGATTEVVVDQQANNGTWVSLGTYHFDGATNDQPRVDLNDITNDNDRAVRFDAIAWYPRSDTTPPNGTITSIIRKDTGYQINWGGSDDMSGIASYDIQVRQLPKGGWTDWKMGVTETEAWFGPDEGKHFGFRVRARDWAGNVEAWPEDADMVTGP</sequence>